<organism evidence="3">
    <name type="scientific">Trypanosoma vivax (strain Y486)</name>
    <dbReference type="NCBI Taxonomy" id="1055687"/>
    <lineage>
        <taxon>Eukaryota</taxon>
        <taxon>Discoba</taxon>
        <taxon>Euglenozoa</taxon>
        <taxon>Kinetoplastea</taxon>
        <taxon>Metakinetoplastina</taxon>
        <taxon>Trypanosomatida</taxon>
        <taxon>Trypanosomatidae</taxon>
        <taxon>Trypanosoma</taxon>
        <taxon>Duttonella</taxon>
    </lineage>
</organism>
<feature type="compositionally biased region" description="Polar residues" evidence="2">
    <location>
        <begin position="39"/>
        <end position="59"/>
    </location>
</feature>
<sequence length="230" mass="25861">MWCLGIMSRSLSLVVKGQSTRVRAERHEQSRPWSVLGATGTTSQSVPRPSSHPQATLSATSHSCASTPVSCSLESKCPVLEGPLPAEVREMIYAACAGEDAEVAERHARRLISTNRRVRVYRAELQSAVEETGDVTRLIQQGRAVESALRAELCELDKRMEELMRERQVCDFQLKQQQADQERKEAKLREANERVKVLRETIENITNETLSAHMLLKKLIPNLHVDNYVS</sequence>
<evidence type="ECO:0000313" key="3">
    <source>
        <dbReference type="EMBL" id="CCC52948.1"/>
    </source>
</evidence>
<dbReference type="EMBL" id="HE573027">
    <property type="protein sequence ID" value="CCC52948.1"/>
    <property type="molecule type" value="Genomic_DNA"/>
</dbReference>
<name>G0UAW1_TRYVY</name>
<gene>
    <name evidence="3" type="ORF">TVY486_1104320</name>
</gene>
<evidence type="ECO:0000256" key="1">
    <source>
        <dbReference type="SAM" id="Coils"/>
    </source>
</evidence>
<accession>G0UAW1</accession>
<reference evidence="3" key="1">
    <citation type="journal article" date="2012" name="Proc. Natl. Acad. Sci. U.S.A.">
        <title>Antigenic diversity is generated by distinct evolutionary mechanisms in African trypanosome species.</title>
        <authorList>
            <person name="Jackson A.P."/>
            <person name="Berry A."/>
            <person name="Aslett M."/>
            <person name="Allison H.C."/>
            <person name="Burton P."/>
            <person name="Vavrova-Anderson J."/>
            <person name="Brown R."/>
            <person name="Browne H."/>
            <person name="Corton N."/>
            <person name="Hauser H."/>
            <person name="Gamble J."/>
            <person name="Gilderthorp R."/>
            <person name="Marcello L."/>
            <person name="McQuillan J."/>
            <person name="Otto T.D."/>
            <person name="Quail M.A."/>
            <person name="Sanders M.J."/>
            <person name="van Tonder A."/>
            <person name="Ginger M.L."/>
            <person name="Field M.C."/>
            <person name="Barry J.D."/>
            <person name="Hertz-Fowler C."/>
            <person name="Berriman M."/>
        </authorList>
    </citation>
    <scope>NUCLEOTIDE SEQUENCE</scope>
    <source>
        <strain evidence="3">Y486</strain>
    </source>
</reference>
<protein>
    <submittedName>
        <fullName evidence="3">Uncharacterized protein</fullName>
    </submittedName>
</protein>
<proteinExistence type="predicted"/>
<keyword evidence="1" id="KW-0175">Coiled coil</keyword>
<evidence type="ECO:0000256" key="2">
    <source>
        <dbReference type="SAM" id="MobiDB-lite"/>
    </source>
</evidence>
<feature type="coiled-coil region" evidence="1">
    <location>
        <begin position="174"/>
        <end position="208"/>
    </location>
</feature>
<dbReference type="VEuPathDB" id="TriTrypDB:TvY486_1104320"/>
<feature type="region of interest" description="Disordered" evidence="2">
    <location>
        <begin position="23"/>
        <end position="59"/>
    </location>
</feature>
<dbReference type="AlphaFoldDB" id="G0UAW1"/>